<dbReference type="PANTHER" id="PTHR21107:SF2">
    <property type="entry name" value="CYTOCHROME C OXIDASE ASSEMBLY PROTEIN COX19"/>
    <property type="match status" value="1"/>
</dbReference>
<evidence type="ECO:0000256" key="4">
    <source>
        <dbReference type="ARBA" id="ARBA00038223"/>
    </source>
</evidence>
<dbReference type="InterPro" id="IPR051383">
    <property type="entry name" value="COX19"/>
</dbReference>
<organism evidence="7">
    <name type="scientific">Enterobius vermicularis</name>
    <name type="common">Human pinworm</name>
    <dbReference type="NCBI Taxonomy" id="51028"/>
    <lineage>
        <taxon>Eukaryota</taxon>
        <taxon>Metazoa</taxon>
        <taxon>Ecdysozoa</taxon>
        <taxon>Nematoda</taxon>
        <taxon>Chromadorea</taxon>
        <taxon>Rhabditida</taxon>
        <taxon>Spirurina</taxon>
        <taxon>Oxyuridomorpha</taxon>
        <taxon>Oxyuroidea</taxon>
        <taxon>Oxyuridae</taxon>
        <taxon>Enterobius</taxon>
    </lineage>
</organism>
<evidence type="ECO:0000313" key="7">
    <source>
        <dbReference type="WBParaSite" id="EVEC_0000328901-mRNA-1"/>
    </source>
</evidence>
<reference evidence="7" key="1">
    <citation type="submission" date="2017-02" db="UniProtKB">
        <authorList>
            <consortium name="WormBaseParasite"/>
        </authorList>
    </citation>
    <scope>IDENTIFICATION</scope>
</reference>
<sequence>MAGSASLRNQKEVVTPPLKGSFLLDREGKCKLEMLDYMLCLDERKNVTENCRSLAKEYLECRMKNKLLERDDWEYLGFADEKPKVAGENKDKR</sequence>
<dbReference type="WBParaSite" id="EVEC_0000328901-mRNA-1">
    <property type="protein sequence ID" value="EVEC_0000328901-mRNA-1"/>
    <property type="gene ID" value="EVEC_0000328901"/>
</dbReference>
<proteinExistence type="inferred from homology"/>
<dbReference type="STRING" id="51028.A0A0N4V061"/>
<comment type="similarity">
    <text evidence="4">Belongs to the COX19 family.</text>
</comment>
<protein>
    <submittedName>
        <fullName evidence="7">CHCH domain-containing protein</fullName>
    </submittedName>
</protein>
<dbReference type="PANTHER" id="PTHR21107">
    <property type="entry name" value="CYTOCHROME C OXIDASE ASSEMBLY PROTEIN COX19"/>
    <property type="match status" value="1"/>
</dbReference>
<dbReference type="EMBL" id="UXUI01007487">
    <property type="protein sequence ID" value="VDD87854.1"/>
    <property type="molecule type" value="Genomic_DNA"/>
</dbReference>
<gene>
    <name evidence="5" type="ORF">EVEC_LOCUS2997</name>
</gene>
<evidence type="ECO:0000313" key="5">
    <source>
        <dbReference type="EMBL" id="VDD87854.1"/>
    </source>
</evidence>
<dbReference type="AlphaFoldDB" id="A0A0N4V061"/>
<keyword evidence="3" id="KW-1015">Disulfide bond</keyword>
<keyword evidence="6" id="KW-1185">Reference proteome</keyword>
<comment type="subcellular location">
    <subcellularLocation>
        <location evidence="1">Cytoplasm</location>
    </subcellularLocation>
</comment>
<reference evidence="5 6" key="2">
    <citation type="submission" date="2018-10" db="EMBL/GenBank/DDBJ databases">
        <authorList>
            <consortium name="Pathogen Informatics"/>
        </authorList>
    </citation>
    <scope>NUCLEOTIDE SEQUENCE [LARGE SCALE GENOMIC DNA]</scope>
</reference>
<dbReference type="PROSITE" id="PS51808">
    <property type="entry name" value="CHCH"/>
    <property type="match status" value="1"/>
</dbReference>
<evidence type="ECO:0000313" key="6">
    <source>
        <dbReference type="Proteomes" id="UP000274131"/>
    </source>
</evidence>
<accession>A0A0N4V061</accession>
<evidence type="ECO:0000256" key="1">
    <source>
        <dbReference type="ARBA" id="ARBA00004496"/>
    </source>
</evidence>
<dbReference type="GO" id="GO:0033617">
    <property type="term" value="P:mitochondrial respiratory chain complex IV assembly"/>
    <property type="evidence" value="ECO:0007669"/>
    <property type="project" value="TreeGrafter"/>
</dbReference>
<dbReference type="OrthoDB" id="268594at2759"/>
<dbReference type="Proteomes" id="UP000274131">
    <property type="component" value="Unassembled WGS sequence"/>
</dbReference>
<keyword evidence="2" id="KW-0963">Cytoplasm</keyword>
<dbReference type="GO" id="GO:0005758">
    <property type="term" value="C:mitochondrial intermembrane space"/>
    <property type="evidence" value="ECO:0007669"/>
    <property type="project" value="TreeGrafter"/>
</dbReference>
<evidence type="ECO:0000256" key="3">
    <source>
        <dbReference type="ARBA" id="ARBA00023157"/>
    </source>
</evidence>
<name>A0A0N4V061_ENTVE</name>
<evidence type="ECO:0000256" key="2">
    <source>
        <dbReference type="ARBA" id="ARBA00022490"/>
    </source>
</evidence>